<reference evidence="9" key="1">
    <citation type="journal article" date="2019" name="bioRxiv">
        <title>The Genome of the Zebra Mussel, Dreissena polymorpha: A Resource for Invasive Species Research.</title>
        <authorList>
            <person name="McCartney M.A."/>
            <person name="Auch B."/>
            <person name="Kono T."/>
            <person name="Mallez S."/>
            <person name="Zhang Y."/>
            <person name="Obille A."/>
            <person name="Becker A."/>
            <person name="Abrahante J.E."/>
            <person name="Garbe J."/>
            <person name="Badalamenti J.P."/>
            <person name="Herman A."/>
            <person name="Mangelson H."/>
            <person name="Liachko I."/>
            <person name="Sullivan S."/>
            <person name="Sone E.D."/>
            <person name="Koren S."/>
            <person name="Silverstein K.A.T."/>
            <person name="Beckman K.B."/>
            <person name="Gohl D.M."/>
        </authorList>
    </citation>
    <scope>NUCLEOTIDE SEQUENCE</scope>
    <source>
        <strain evidence="9">Duluth1</strain>
        <tissue evidence="9">Whole animal</tissue>
    </source>
</reference>
<evidence type="ECO:0000256" key="2">
    <source>
        <dbReference type="ARBA" id="ARBA00006645"/>
    </source>
</evidence>
<dbReference type="Pfam" id="PF01028">
    <property type="entry name" value="Topoisom_I"/>
    <property type="match status" value="1"/>
</dbReference>
<dbReference type="GO" id="GO:0006265">
    <property type="term" value="P:DNA topological change"/>
    <property type="evidence" value="ECO:0007669"/>
    <property type="project" value="InterPro"/>
</dbReference>
<evidence type="ECO:0000313" key="10">
    <source>
        <dbReference type="Proteomes" id="UP000828390"/>
    </source>
</evidence>
<accession>A0A9D4IIV6</accession>
<comment type="catalytic activity">
    <reaction evidence="1">
        <text>ATP-independent breakage of single-stranded DNA, followed by passage and rejoining.</text>
        <dbReference type="EC" id="5.6.2.1"/>
    </reaction>
</comment>
<protein>
    <recommendedName>
        <fullName evidence="3">DNA topoisomerase</fullName>
        <ecNumber evidence="3">5.6.2.1</ecNumber>
    </recommendedName>
</protein>
<keyword evidence="4" id="KW-0799">Topoisomerase</keyword>
<dbReference type="AlphaFoldDB" id="A0A9D4IIV6"/>
<dbReference type="SUPFAM" id="SSF56349">
    <property type="entry name" value="DNA breaking-rejoining enzymes"/>
    <property type="match status" value="1"/>
</dbReference>
<keyword evidence="10" id="KW-1185">Reference proteome</keyword>
<evidence type="ECO:0000256" key="4">
    <source>
        <dbReference type="ARBA" id="ARBA00023029"/>
    </source>
</evidence>
<dbReference type="GO" id="GO:0005730">
    <property type="term" value="C:nucleolus"/>
    <property type="evidence" value="ECO:0007669"/>
    <property type="project" value="TreeGrafter"/>
</dbReference>
<dbReference type="Proteomes" id="UP000828390">
    <property type="component" value="Unassembled WGS sequence"/>
</dbReference>
<evidence type="ECO:0000313" key="9">
    <source>
        <dbReference type="EMBL" id="KAH3774187.1"/>
    </source>
</evidence>
<proteinExistence type="inferred from homology"/>
<dbReference type="InterPro" id="IPR051062">
    <property type="entry name" value="Topoisomerase_IB"/>
</dbReference>
<dbReference type="Gene3D" id="3.90.15.10">
    <property type="entry name" value="Topoisomerase I, Chain A, domain 3"/>
    <property type="match status" value="1"/>
</dbReference>
<dbReference type="InterPro" id="IPR014711">
    <property type="entry name" value="TopoI_cat_a-hlx-sub_euk"/>
</dbReference>
<dbReference type="InterPro" id="IPR013500">
    <property type="entry name" value="TopoI_cat_euk"/>
</dbReference>
<name>A0A9D4IIV6_DREPO</name>
<evidence type="ECO:0000256" key="6">
    <source>
        <dbReference type="ARBA" id="ARBA00023235"/>
    </source>
</evidence>
<dbReference type="PROSITE" id="PS52038">
    <property type="entry name" value="TOPO_IB_2"/>
    <property type="match status" value="1"/>
</dbReference>
<evidence type="ECO:0000256" key="1">
    <source>
        <dbReference type="ARBA" id="ARBA00000213"/>
    </source>
</evidence>
<dbReference type="InterPro" id="IPR011010">
    <property type="entry name" value="DNA_brk_join_enz"/>
</dbReference>
<dbReference type="EC" id="5.6.2.1" evidence="3"/>
<dbReference type="PANTHER" id="PTHR10290">
    <property type="entry name" value="DNA TOPOISOMERASE I"/>
    <property type="match status" value="1"/>
</dbReference>
<keyword evidence="5 7" id="KW-0238">DNA-binding</keyword>
<feature type="domain" description="DNA topoisomerase I catalytic core eukaryotic-type" evidence="8">
    <location>
        <begin position="6"/>
        <end position="56"/>
    </location>
</feature>
<evidence type="ECO:0000259" key="8">
    <source>
        <dbReference type="Pfam" id="PF01028"/>
    </source>
</evidence>
<comment type="caution">
    <text evidence="7">Lacks conserved residue(s) required for the propagation of feature annotation.</text>
</comment>
<evidence type="ECO:0000256" key="7">
    <source>
        <dbReference type="PROSITE-ProRule" id="PRU01382"/>
    </source>
</evidence>
<dbReference type="GO" id="GO:0007059">
    <property type="term" value="P:chromosome segregation"/>
    <property type="evidence" value="ECO:0007669"/>
    <property type="project" value="TreeGrafter"/>
</dbReference>
<gene>
    <name evidence="9" type="ORF">DPMN_175561</name>
</gene>
<sequence>MFCCLQLALRAGNEKEEGETADTVGCCSLREEHISLHNEKDGKSNVVEFDFLGKNIGIGHESYNVSSVLIALNGL</sequence>
<evidence type="ECO:0000256" key="5">
    <source>
        <dbReference type="ARBA" id="ARBA00023125"/>
    </source>
</evidence>
<dbReference type="GO" id="GO:0006260">
    <property type="term" value="P:DNA replication"/>
    <property type="evidence" value="ECO:0007669"/>
    <property type="project" value="TreeGrafter"/>
</dbReference>
<dbReference type="GO" id="GO:0003917">
    <property type="term" value="F:DNA topoisomerase type I (single strand cut, ATP-independent) activity"/>
    <property type="evidence" value="ECO:0007669"/>
    <property type="project" value="UniProtKB-EC"/>
</dbReference>
<dbReference type="GO" id="GO:0003677">
    <property type="term" value="F:DNA binding"/>
    <property type="evidence" value="ECO:0007669"/>
    <property type="project" value="UniProtKB-UniRule"/>
</dbReference>
<comment type="similarity">
    <text evidence="2">Belongs to the type IB topoisomerase family.</text>
</comment>
<dbReference type="PANTHER" id="PTHR10290:SF3">
    <property type="entry name" value="DNA TOPOISOMERASE 1"/>
    <property type="match status" value="1"/>
</dbReference>
<dbReference type="InterPro" id="IPR001631">
    <property type="entry name" value="TopoI"/>
</dbReference>
<organism evidence="9 10">
    <name type="scientific">Dreissena polymorpha</name>
    <name type="common">Zebra mussel</name>
    <name type="synonym">Mytilus polymorpha</name>
    <dbReference type="NCBI Taxonomy" id="45954"/>
    <lineage>
        <taxon>Eukaryota</taxon>
        <taxon>Metazoa</taxon>
        <taxon>Spiralia</taxon>
        <taxon>Lophotrochozoa</taxon>
        <taxon>Mollusca</taxon>
        <taxon>Bivalvia</taxon>
        <taxon>Autobranchia</taxon>
        <taxon>Heteroconchia</taxon>
        <taxon>Euheterodonta</taxon>
        <taxon>Imparidentia</taxon>
        <taxon>Neoheterodontei</taxon>
        <taxon>Myida</taxon>
        <taxon>Dreissenoidea</taxon>
        <taxon>Dreissenidae</taxon>
        <taxon>Dreissena</taxon>
    </lineage>
</organism>
<comment type="caution">
    <text evidence="9">The sequence shown here is derived from an EMBL/GenBank/DDBJ whole genome shotgun (WGS) entry which is preliminary data.</text>
</comment>
<dbReference type="EMBL" id="JAIWYP010000009">
    <property type="protein sequence ID" value="KAH3774187.1"/>
    <property type="molecule type" value="Genomic_DNA"/>
</dbReference>
<reference evidence="9" key="2">
    <citation type="submission" date="2020-11" db="EMBL/GenBank/DDBJ databases">
        <authorList>
            <person name="McCartney M.A."/>
            <person name="Auch B."/>
            <person name="Kono T."/>
            <person name="Mallez S."/>
            <person name="Becker A."/>
            <person name="Gohl D.M."/>
            <person name="Silverstein K.A.T."/>
            <person name="Koren S."/>
            <person name="Bechman K.B."/>
            <person name="Herman A."/>
            <person name="Abrahante J.E."/>
            <person name="Garbe J."/>
        </authorList>
    </citation>
    <scope>NUCLEOTIDE SEQUENCE</scope>
    <source>
        <strain evidence="9">Duluth1</strain>
        <tissue evidence="9">Whole animal</tissue>
    </source>
</reference>
<dbReference type="PRINTS" id="PR00416">
    <property type="entry name" value="EUTPISMRASEI"/>
</dbReference>
<keyword evidence="6" id="KW-0413">Isomerase</keyword>
<evidence type="ECO:0000256" key="3">
    <source>
        <dbReference type="ARBA" id="ARBA00012891"/>
    </source>
</evidence>